<reference evidence="1" key="3">
    <citation type="submission" date="2025-09" db="UniProtKB">
        <authorList>
            <consortium name="Ensembl"/>
        </authorList>
    </citation>
    <scope>IDENTIFICATION</scope>
</reference>
<evidence type="ECO:0008006" key="3">
    <source>
        <dbReference type="Google" id="ProtNLM"/>
    </source>
</evidence>
<dbReference type="Proteomes" id="UP000007875">
    <property type="component" value="Unassembled WGS sequence"/>
</dbReference>
<dbReference type="Ensembl" id="ENSCSAVT00000002388.1">
    <property type="protein sequence ID" value="ENSCSAVP00000002350.1"/>
    <property type="gene ID" value="ENSCSAVG00000001381.1"/>
</dbReference>
<dbReference type="AlphaFoldDB" id="H2YAK2"/>
<organism evidence="1 2">
    <name type="scientific">Ciona savignyi</name>
    <name type="common">Pacific transparent sea squirt</name>
    <dbReference type="NCBI Taxonomy" id="51511"/>
    <lineage>
        <taxon>Eukaryota</taxon>
        <taxon>Metazoa</taxon>
        <taxon>Chordata</taxon>
        <taxon>Tunicata</taxon>
        <taxon>Ascidiacea</taxon>
        <taxon>Phlebobranchia</taxon>
        <taxon>Cionidae</taxon>
        <taxon>Ciona</taxon>
    </lineage>
</organism>
<protein>
    <recommendedName>
        <fullName evidence="3">DUF4371 domain-containing protein</fullName>
    </recommendedName>
</protein>
<reference evidence="2" key="1">
    <citation type="submission" date="2003-08" db="EMBL/GenBank/DDBJ databases">
        <authorList>
            <person name="Birren B."/>
            <person name="Nusbaum C."/>
            <person name="Abebe A."/>
            <person name="Abouelleil A."/>
            <person name="Adekoya E."/>
            <person name="Ait-zahra M."/>
            <person name="Allen N."/>
            <person name="Allen T."/>
            <person name="An P."/>
            <person name="Anderson M."/>
            <person name="Anderson S."/>
            <person name="Arachchi H."/>
            <person name="Armbruster J."/>
            <person name="Bachantsang P."/>
            <person name="Baldwin J."/>
            <person name="Barry A."/>
            <person name="Bayul T."/>
            <person name="Blitshsteyn B."/>
            <person name="Bloom T."/>
            <person name="Blye J."/>
            <person name="Boguslavskiy L."/>
            <person name="Borowsky M."/>
            <person name="Boukhgalter B."/>
            <person name="Brunache A."/>
            <person name="Butler J."/>
            <person name="Calixte N."/>
            <person name="Calvo S."/>
            <person name="Camarata J."/>
            <person name="Campo K."/>
            <person name="Chang J."/>
            <person name="Cheshatsang Y."/>
            <person name="Citroen M."/>
            <person name="Collymore A."/>
            <person name="Considine T."/>
            <person name="Cook A."/>
            <person name="Cooke P."/>
            <person name="Corum B."/>
            <person name="Cuomo C."/>
            <person name="David R."/>
            <person name="Dawoe T."/>
            <person name="Degray S."/>
            <person name="Dodge S."/>
            <person name="Dooley K."/>
            <person name="Dorje P."/>
            <person name="Dorjee K."/>
            <person name="Dorris L."/>
            <person name="Duffey N."/>
            <person name="Dupes A."/>
            <person name="Elkins T."/>
            <person name="Engels R."/>
            <person name="Erickson J."/>
            <person name="Farina A."/>
            <person name="Faro S."/>
            <person name="Ferreira P."/>
            <person name="Fischer H."/>
            <person name="Fitzgerald M."/>
            <person name="Foley K."/>
            <person name="Gage D."/>
            <person name="Galagan J."/>
            <person name="Gearin G."/>
            <person name="Gnerre S."/>
            <person name="Gnirke A."/>
            <person name="Goyette A."/>
            <person name="Graham J."/>
            <person name="Grandbois E."/>
            <person name="Gyaltsen K."/>
            <person name="Hafez N."/>
            <person name="Hagopian D."/>
            <person name="Hagos B."/>
            <person name="Hall J."/>
            <person name="Hatcher B."/>
            <person name="Heller A."/>
            <person name="Higgins H."/>
            <person name="Honan T."/>
            <person name="Horn A."/>
            <person name="Houde N."/>
            <person name="Hughes L."/>
            <person name="Hulme W."/>
            <person name="Husby E."/>
            <person name="Iliev I."/>
            <person name="Jaffe D."/>
            <person name="Jones C."/>
            <person name="Kamal M."/>
            <person name="Kamat A."/>
            <person name="Kamvysselis M."/>
            <person name="Karlsson E."/>
            <person name="Kells C."/>
            <person name="Kieu A."/>
            <person name="Kisner P."/>
            <person name="Kodira C."/>
            <person name="Kulbokas E."/>
            <person name="Labutti K."/>
            <person name="Lama D."/>
            <person name="Landers T."/>
            <person name="Leger J."/>
            <person name="Levine S."/>
            <person name="Lewis D."/>
            <person name="Lewis T."/>
            <person name="Lindblad-toh K."/>
            <person name="Liu X."/>
            <person name="Lokyitsang T."/>
            <person name="Lokyitsang Y."/>
            <person name="Lucien O."/>
            <person name="Lui A."/>
            <person name="Ma L.J."/>
            <person name="Mabbitt R."/>
            <person name="Macdonald J."/>
            <person name="Maclean C."/>
            <person name="Major J."/>
            <person name="Manning J."/>
            <person name="Marabella R."/>
            <person name="Maru K."/>
            <person name="Matthews C."/>
            <person name="Mauceli E."/>
            <person name="Mccarthy M."/>
            <person name="Mcdonough S."/>
            <person name="Mcghee T."/>
            <person name="Meldrim J."/>
            <person name="Meneus L."/>
            <person name="Mesirov J."/>
            <person name="Mihalev A."/>
            <person name="Mihova T."/>
            <person name="Mikkelsen T."/>
            <person name="Mlenga V."/>
            <person name="Moru K."/>
            <person name="Mozes J."/>
            <person name="Mulrain L."/>
            <person name="Munson G."/>
            <person name="Naylor J."/>
            <person name="Newes C."/>
            <person name="Nguyen C."/>
            <person name="Nguyen N."/>
            <person name="Nguyen T."/>
            <person name="Nicol R."/>
            <person name="Nielsen C."/>
            <person name="Nizzari M."/>
            <person name="Norbu C."/>
            <person name="Norbu N."/>
            <person name="O'donnell P."/>
            <person name="Okoawo O."/>
            <person name="O'leary S."/>
            <person name="Omotosho B."/>
            <person name="O'neill K."/>
            <person name="Osman S."/>
            <person name="Parker S."/>
            <person name="Perrin D."/>
            <person name="Phunkhang P."/>
            <person name="Piqani B."/>
            <person name="Purcell S."/>
            <person name="Rachupka T."/>
            <person name="Ramasamy U."/>
            <person name="Rameau R."/>
            <person name="Ray V."/>
            <person name="Raymond C."/>
            <person name="Retta R."/>
            <person name="Richardson S."/>
            <person name="Rise C."/>
            <person name="Rodriguez J."/>
            <person name="Rogers J."/>
            <person name="Rogov P."/>
            <person name="Rutman M."/>
            <person name="Schupbach R."/>
            <person name="Seaman C."/>
            <person name="Settipalli S."/>
            <person name="Sharpe T."/>
            <person name="Sheridan J."/>
            <person name="Sherpa N."/>
            <person name="Shi J."/>
            <person name="Smirnov S."/>
            <person name="Smith C."/>
            <person name="Sougnez C."/>
            <person name="Spencer B."/>
            <person name="Stalker J."/>
            <person name="Stange-thomann N."/>
            <person name="Stavropoulos S."/>
            <person name="Stetson K."/>
            <person name="Stone C."/>
            <person name="Stone S."/>
            <person name="Stubbs M."/>
            <person name="Talamas J."/>
            <person name="Tchuinga P."/>
            <person name="Tenzing P."/>
            <person name="Tesfaye S."/>
            <person name="Theodore J."/>
            <person name="Thoulutsang Y."/>
            <person name="Topham K."/>
            <person name="Towey S."/>
            <person name="Tsamla T."/>
            <person name="Tsomo N."/>
            <person name="Vallee D."/>
            <person name="Vassiliev H."/>
            <person name="Venkataraman V."/>
            <person name="Vinson J."/>
            <person name="Vo A."/>
            <person name="Wade C."/>
            <person name="Wang S."/>
            <person name="Wangchuk T."/>
            <person name="Wangdi T."/>
            <person name="Whittaker C."/>
            <person name="Wilkinson J."/>
            <person name="Wu Y."/>
            <person name="Wyman D."/>
            <person name="Yadav S."/>
            <person name="Yang S."/>
            <person name="Yang X."/>
            <person name="Yeager S."/>
            <person name="Yee E."/>
            <person name="Young G."/>
            <person name="Zainoun J."/>
            <person name="Zembeck L."/>
            <person name="Zimmer A."/>
            <person name="Zody M."/>
            <person name="Lander E."/>
        </authorList>
    </citation>
    <scope>NUCLEOTIDE SEQUENCE [LARGE SCALE GENOMIC DNA]</scope>
</reference>
<dbReference type="GeneTree" id="ENSGT00950000182812"/>
<evidence type="ECO:0000313" key="1">
    <source>
        <dbReference type="Ensembl" id="ENSCSAVP00000002350.1"/>
    </source>
</evidence>
<dbReference type="PANTHER" id="PTHR45913">
    <property type="entry name" value="EPM2A-INTERACTING PROTEIN 1"/>
    <property type="match status" value="1"/>
</dbReference>
<reference evidence="1" key="2">
    <citation type="submission" date="2025-08" db="UniProtKB">
        <authorList>
            <consortium name="Ensembl"/>
        </authorList>
    </citation>
    <scope>IDENTIFICATION</scope>
</reference>
<accession>H2YAK2</accession>
<dbReference type="InterPro" id="IPR012337">
    <property type="entry name" value="RNaseH-like_sf"/>
</dbReference>
<dbReference type="PANTHER" id="PTHR45913:SF5">
    <property type="entry name" value="GENERAL TRANSCRIPTION FACTOR II-I REPEAT DOMAIN-CONTAINING PROTEIN 2A-LIKE PROTEIN"/>
    <property type="match status" value="1"/>
</dbReference>
<name>H2YAK2_CIOSA</name>
<sequence>KARTESEDITKTSYKVSHLLARNMKTYSDGEIMKQAILTFATECCSSAIQQKAKKLQLSNTTITRRIECISNDQRDQLLEKSKQFVCYSVALDSSKDITDTEHLVVFIRGVTPDFTVYEEYLTLRSIHDSTKGTDIFREFRATLEEAYLDPSKLFGVATDGCPSMLGANRGLQGLINKWRYENHLAPVTWHHSIIHQESLIANSLNMSNVMDVVTTTVNWIRANALNHRKFKAFLADTEAEYGDVVMFTAVRWLSRASCLKRFYELLPEIKIFAEGKKDIPQLGNEVWVVDLACFVDITTHLSSLNRTLQGNNKFCHDLYSTATAFINKLCLWKTQLAGGVTAHFPTLSNHRTNGSFEICDLEVEICQHLAVLKNNFAGYFEGVISNSTALWVTFPLEAKLESIADDDPCKDELIDLQCSTTLHSKFLCKLIEEFPILTKHALEIIVPFIPTYL</sequence>
<dbReference type="SUPFAM" id="SSF53098">
    <property type="entry name" value="Ribonuclease H-like"/>
    <property type="match status" value="1"/>
</dbReference>
<evidence type="ECO:0000313" key="2">
    <source>
        <dbReference type="Proteomes" id="UP000007875"/>
    </source>
</evidence>
<proteinExistence type="predicted"/>
<keyword evidence="2" id="KW-1185">Reference proteome</keyword>